<feature type="non-terminal residue" evidence="2">
    <location>
        <position position="72"/>
    </location>
</feature>
<keyword evidence="3" id="KW-1185">Reference proteome</keyword>
<reference evidence="2 3" key="1">
    <citation type="submission" date="2018-11" db="EMBL/GenBank/DDBJ databases">
        <authorList>
            <consortium name="Pathogen Informatics"/>
        </authorList>
    </citation>
    <scope>NUCLEOTIDE SEQUENCE [LARGE SCALE GENOMIC DNA]</scope>
    <source>
        <strain>Denwood</strain>
        <strain evidence="3">Zambia</strain>
    </source>
</reference>
<accession>A0A3P8DX25</accession>
<feature type="region of interest" description="Disordered" evidence="1">
    <location>
        <begin position="26"/>
        <end position="72"/>
    </location>
</feature>
<gene>
    <name evidence="2" type="ORF">SMTD_LOCUS4242</name>
</gene>
<name>A0A3P8DX25_9TREM</name>
<feature type="compositionally biased region" description="Polar residues" evidence="1">
    <location>
        <begin position="54"/>
        <end position="72"/>
    </location>
</feature>
<dbReference type="Proteomes" id="UP000269396">
    <property type="component" value="Unassembled WGS sequence"/>
</dbReference>
<organism evidence="2 3">
    <name type="scientific">Schistosoma mattheei</name>
    <dbReference type="NCBI Taxonomy" id="31246"/>
    <lineage>
        <taxon>Eukaryota</taxon>
        <taxon>Metazoa</taxon>
        <taxon>Spiralia</taxon>
        <taxon>Lophotrochozoa</taxon>
        <taxon>Platyhelminthes</taxon>
        <taxon>Trematoda</taxon>
        <taxon>Digenea</taxon>
        <taxon>Strigeidida</taxon>
        <taxon>Schistosomatoidea</taxon>
        <taxon>Schistosomatidae</taxon>
        <taxon>Schistosoma</taxon>
    </lineage>
</organism>
<evidence type="ECO:0000256" key="1">
    <source>
        <dbReference type="SAM" id="MobiDB-lite"/>
    </source>
</evidence>
<evidence type="ECO:0000313" key="3">
    <source>
        <dbReference type="Proteomes" id="UP000269396"/>
    </source>
</evidence>
<dbReference type="AlphaFoldDB" id="A0A3P8DX25"/>
<evidence type="ECO:0000313" key="2">
    <source>
        <dbReference type="EMBL" id="VDP04569.1"/>
    </source>
</evidence>
<sequence length="72" mass="8196">MNNDNDNVDDGDLNCSTHFPRFIIPDQYMKDPTNSSTDVEETSFNDNLTKDWSNESFDNSQSLRNGITTTNT</sequence>
<protein>
    <submittedName>
        <fullName evidence="2">Uncharacterized protein</fullName>
    </submittedName>
</protein>
<dbReference type="EMBL" id="UZAL01011014">
    <property type="protein sequence ID" value="VDP04569.1"/>
    <property type="molecule type" value="Genomic_DNA"/>
</dbReference>
<proteinExistence type="predicted"/>